<comment type="caution">
    <text evidence="2">The sequence shown here is derived from an EMBL/GenBank/DDBJ whole genome shotgun (WGS) entry which is preliminary data.</text>
</comment>
<keyword evidence="1" id="KW-1133">Transmembrane helix</keyword>
<feature type="transmembrane region" description="Helical" evidence="1">
    <location>
        <begin position="21"/>
        <end position="43"/>
    </location>
</feature>
<dbReference type="RefSeq" id="WP_136334349.1">
    <property type="nucleotide sequence ID" value="NZ_QXMP01000018.1"/>
</dbReference>
<evidence type="ECO:0000313" key="2">
    <source>
        <dbReference type="EMBL" id="THD68859.1"/>
    </source>
</evidence>
<keyword evidence="3" id="KW-1185">Reference proteome</keyword>
<accession>A0A4S3M2F7</accession>
<keyword evidence="1" id="KW-0812">Transmembrane</keyword>
<sequence>MKNTDWRSVISFMNDISAAKAYRYTATVLVMSGLFYFTMLSFVNEVAQLIFLGAAGTLMTALICSFFNLMYFIRNVNPFIRYILPGILFLIFVLVVYSSAKPDIYVFLGFGILNQLAGVFWYLKEKQLMLFH</sequence>
<gene>
    <name evidence="2" type="ORF">E7Z59_00585</name>
</gene>
<evidence type="ECO:0000256" key="1">
    <source>
        <dbReference type="SAM" id="Phobius"/>
    </source>
</evidence>
<dbReference type="AlphaFoldDB" id="A0A4S3M2F7"/>
<feature type="transmembrane region" description="Helical" evidence="1">
    <location>
        <begin position="79"/>
        <end position="98"/>
    </location>
</feature>
<dbReference type="Proteomes" id="UP000305939">
    <property type="component" value="Unassembled WGS sequence"/>
</dbReference>
<protein>
    <submittedName>
        <fullName evidence="2">Uncharacterized protein</fullName>
    </submittedName>
</protein>
<proteinExistence type="predicted"/>
<organism evidence="2 3">
    <name type="scientific">Robertkochia marina</name>
    <dbReference type="NCBI Taxonomy" id="1227945"/>
    <lineage>
        <taxon>Bacteria</taxon>
        <taxon>Pseudomonadati</taxon>
        <taxon>Bacteroidota</taxon>
        <taxon>Flavobacteriia</taxon>
        <taxon>Flavobacteriales</taxon>
        <taxon>Flavobacteriaceae</taxon>
        <taxon>Robertkochia</taxon>
    </lineage>
</organism>
<keyword evidence="1" id="KW-0472">Membrane</keyword>
<dbReference type="EMBL" id="SSMC01000001">
    <property type="protein sequence ID" value="THD68859.1"/>
    <property type="molecule type" value="Genomic_DNA"/>
</dbReference>
<reference evidence="2 3" key="1">
    <citation type="submission" date="2019-04" db="EMBL/GenBank/DDBJ databases">
        <title>Draft genome sequence of Robertkochia marina CC-AMO-30D.</title>
        <authorList>
            <person name="Hameed A."/>
            <person name="Lin S.-Y."/>
            <person name="Shahina M."/>
            <person name="Lai W.-A."/>
            <person name="Young C.-C."/>
        </authorList>
    </citation>
    <scope>NUCLEOTIDE SEQUENCE [LARGE SCALE GENOMIC DNA]</scope>
    <source>
        <strain evidence="2 3">CC-AMO-30D</strain>
    </source>
</reference>
<name>A0A4S3M2F7_9FLAO</name>
<evidence type="ECO:0000313" key="3">
    <source>
        <dbReference type="Proteomes" id="UP000305939"/>
    </source>
</evidence>
<feature type="transmembrane region" description="Helical" evidence="1">
    <location>
        <begin position="104"/>
        <end position="123"/>
    </location>
</feature>
<feature type="transmembrane region" description="Helical" evidence="1">
    <location>
        <begin position="49"/>
        <end position="72"/>
    </location>
</feature>